<comment type="caution">
    <text evidence="2">The sequence shown here is derived from an EMBL/GenBank/DDBJ whole genome shotgun (WGS) entry which is preliminary data.</text>
</comment>
<protein>
    <submittedName>
        <fullName evidence="2">Uncharacterized protein</fullName>
    </submittedName>
</protein>
<sequence>MGFSWITSWSKQSQQAQDNFKKFKIETIIKIPEHIGFDKVDVWFQDEARFGPLSVFGLSEELDQER</sequence>
<gene>
    <name evidence="2" type="ORF">C9J18_21615</name>
    <name evidence="1" type="ORF">CTM96_17495</name>
</gene>
<dbReference type="Proteomes" id="UP000241618">
    <property type="component" value="Unassembled WGS sequence"/>
</dbReference>
<dbReference type="EMBL" id="PYMP01000041">
    <property type="protein sequence ID" value="PSU45702.1"/>
    <property type="molecule type" value="Genomic_DNA"/>
</dbReference>
<keyword evidence="3" id="KW-1185">Reference proteome</keyword>
<evidence type="ECO:0000313" key="1">
    <source>
        <dbReference type="EMBL" id="PSU21554.1"/>
    </source>
</evidence>
<evidence type="ECO:0000313" key="4">
    <source>
        <dbReference type="Proteomes" id="UP000241618"/>
    </source>
</evidence>
<dbReference type="Proteomes" id="UP000241405">
    <property type="component" value="Unassembled WGS sequence"/>
</dbReference>
<reference evidence="3 4" key="1">
    <citation type="submission" date="2018-03" db="EMBL/GenBank/DDBJ databases">
        <title>Whole genome sequencing of Histamine producing bacteria.</title>
        <authorList>
            <person name="Butler K."/>
        </authorList>
    </citation>
    <scope>NUCLEOTIDE SEQUENCE [LARGE SCALE GENOMIC DNA]</scope>
    <source>
        <strain evidence="2 4">FS-6.1</strain>
        <strain evidence="1 3">FS-6.2</strain>
    </source>
</reference>
<evidence type="ECO:0000313" key="2">
    <source>
        <dbReference type="EMBL" id="PSU45702.1"/>
    </source>
</evidence>
<name>A0A2T3JA31_PHOPO</name>
<evidence type="ECO:0000313" key="3">
    <source>
        <dbReference type="Proteomes" id="UP000241405"/>
    </source>
</evidence>
<dbReference type="EMBL" id="PYMO01000024">
    <property type="protein sequence ID" value="PSU21554.1"/>
    <property type="molecule type" value="Genomic_DNA"/>
</dbReference>
<proteinExistence type="predicted"/>
<accession>A0A2T3JA31</accession>
<dbReference type="AlphaFoldDB" id="A0A2T3JA31"/>
<organism evidence="2 4">
    <name type="scientific">Photobacterium phosphoreum</name>
    <dbReference type="NCBI Taxonomy" id="659"/>
    <lineage>
        <taxon>Bacteria</taxon>
        <taxon>Pseudomonadati</taxon>
        <taxon>Pseudomonadota</taxon>
        <taxon>Gammaproteobacteria</taxon>
        <taxon>Vibrionales</taxon>
        <taxon>Vibrionaceae</taxon>
        <taxon>Photobacterium</taxon>
    </lineage>
</organism>